<keyword evidence="2" id="KW-0472">Membrane</keyword>
<feature type="region of interest" description="Disordered" evidence="1">
    <location>
        <begin position="324"/>
        <end position="409"/>
    </location>
</feature>
<dbReference type="RefSeq" id="WP_110671272.1">
    <property type="nucleotide sequence ID" value="NZ_PYBW01000074.1"/>
</dbReference>
<comment type="caution">
    <text evidence="3">The sequence shown here is derived from an EMBL/GenBank/DDBJ whole genome shotgun (WGS) entry which is preliminary data.</text>
</comment>
<protein>
    <submittedName>
        <fullName evidence="3">Uncharacterized protein</fullName>
    </submittedName>
</protein>
<feature type="compositionally biased region" description="Low complexity" evidence="1">
    <location>
        <begin position="378"/>
        <end position="395"/>
    </location>
</feature>
<feature type="compositionally biased region" description="Low complexity" evidence="1">
    <location>
        <begin position="337"/>
        <end position="351"/>
    </location>
</feature>
<organism evidence="3 4">
    <name type="scientific">Streptomyces tateyamensis</name>
    <dbReference type="NCBI Taxonomy" id="565073"/>
    <lineage>
        <taxon>Bacteria</taxon>
        <taxon>Bacillati</taxon>
        <taxon>Actinomycetota</taxon>
        <taxon>Actinomycetes</taxon>
        <taxon>Kitasatosporales</taxon>
        <taxon>Streptomycetaceae</taxon>
        <taxon>Streptomyces</taxon>
    </lineage>
</organism>
<name>A0A2V4P2S0_9ACTN</name>
<gene>
    <name evidence="3" type="ORF">C7C46_20125</name>
</gene>
<dbReference type="AlphaFoldDB" id="A0A2V4P2S0"/>
<keyword evidence="2" id="KW-0812">Transmembrane</keyword>
<feature type="transmembrane region" description="Helical" evidence="2">
    <location>
        <begin position="51"/>
        <end position="70"/>
    </location>
</feature>
<keyword evidence="4" id="KW-1185">Reference proteome</keyword>
<accession>A0A2V4P2S0</accession>
<evidence type="ECO:0000256" key="1">
    <source>
        <dbReference type="SAM" id="MobiDB-lite"/>
    </source>
</evidence>
<evidence type="ECO:0000313" key="4">
    <source>
        <dbReference type="Proteomes" id="UP000248039"/>
    </source>
</evidence>
<proteinExistence type="predicted"/>
<evidence type="ECO:0000256" key="2">
    <source>
        <dbReference type="SAM" id="Phobius"/>
    </source>
</evidence>
<evidence type="ECO:0000313" key="3">
    <source>
        <dbReference type="EMBL" id="PYC77047.1"/>
    </source>
</evidence>
<feature type="compositionally biased region" description="Gly residues" evidence="1">
    <location>
        <begin position="352"/>
        <end position="362"/>
    </location>
</feature>
<reference evidence="3 4" key="1">
    <citation type="submission" date="2018-03" db="EMBL/GenBank/DDBJ databases">
        <title>Bioinformatic expansion and discovery of thiopeptide antibiotics.</title>
        <authorList>
            <person name="Schwalen C.J."/>
            <person name="Hudson G.A."/>
            <person name="Mitchell D.A."/>
        </authorList>
    </citation>
    <scope>NUCLEOTIDE SEQUENCE [LARGE SCALE GENOMIC DNA]</scope>
    <source>
        <strain evidence="3 4">ATCC 21389</strain>
    </source>
</reference>
<sequence length="409" mass="40802">MNEPDAWGEGLEGEQLSNGLQRAVGQVEPDLGMLVGRAAVRGRSLRRRRRAATGASVLAVVAGVAGLAQLTGVGDARQNAAAASRSPAGPVVWHGQYALTGQGLLLGVVDALPTGVQFGGASGQLTTASASSGAQPQVHVSAMASGPNDEQGSQFLSLSFDSDLAGYLAQPGTIDWLPGSPGPATGEALDCANVKPAAENEKVVCTPSTLPGGGRLRVVDRQGKQGLSVSVVYQRPDGAVIAAYTERESPIPVRSGTATQWAPPSFTADQLRAALQNPELQAWTTPEFAAKAAATVRPYDDANLPSCPGPVGLVTIMPPARPTGPARVPVGAGGTPSGSAYPGGASASPTPGAGGAGAGGVPSGRPTDLPGSGGSSGTPGDCPSSSPSKWVSSPPQVLTSTVPVWPAQP</sequence>
<dbReference type="OrthoDB" id="9868199at2"/>
<keyword evidence="2" id="KW-1133">Transmembrane helix</keyword>
<dbReference type="Proteomes" id="UP000248039">
    <property type="component" value="Unassembled WGS sequence"/>
</dbReference>
<dbReference type="EMBL" id="PYBW01000074">
    <property type="protein sequence ID" value="PYC77047.1"/>
    <property type="molecule type" value="Genomic_DNA"/>
</dbReference>